<sequence>MKRVQCALSIYLLAAFATQAEVFYQDHFDNDSLAVNTNGIGGGAVNKTIEAHSWTDDGNATFVSSGTVDASRALLYSENVFQSDEGFKLTVYYTTDSVGNLESHNFSFGLISSDTDLSSYTNYNPFTVTTDVYSLGVNLTTDNGVGARGLNFTDGSLRTTLDPSGDNVQFVPDSSSWVVLDIGPDGAWQYSINGVTEASGVIAGGFDLSKSYHVVVYGQDDTSKSIQSLKLETYNPLPGLGGRADWLRGAWGALWLPERTYNGNIEGVTIDEFVTQIEDLKTIDYVQLGLASPNIYSPVHMAPHDLIESFWQGDMDDNNDPINLVVPRASAPDPFLSYLNALNDAGLKVEVYVNSYNLLARIPDSIPDDYPDVSARWTAWCDTNTTAQAFINSQPYHTDEVHSNRPYMFCYAEFVLKEYAVRYGDLIDAWCFDSADNIMEACGDDPESGALDDQRIYEAFANACHAGNPKAAIAFNNSVGDRVDNPFSTATLFDDYTFGHPFGGAGDMVENETLYTYNYHVVEWMRDYAGYAFRDDGRTWNDKVVGHFFPKQSTTSWNAGKTGCLTDEEFVEWNSVGLIDGGAITWGTPLIIVNLENPGYNLTLQPYALAQLELTDAHLSTNQFPLAPNWRRADTPLPDATSGQSYTHELTDGFDFWDPAGGSITDLLLTNHPSWLTAEESSPGSGVWVLSGVPTEPDSIGYSFELQAMNGSKGASRTVELVVNEIQPVQIPAAATTNYGTDAVAPMVSAVQSYGAATFQIAFDVVPMSGTSIRSGDGGGSTTGNSWGVYSPGELGNHMMIFKGDADESVEGIANLRVTNFNASGSSLTLENITDLSFKSVTIADSQSPNDRVVVVANGVTNNPGGTKQATNPFVFDLETLAGSASVSNFSLAVGNASTTDKWSVNSIEVSYIVVPASSYSTWASDYGLTGDNALSTADTENGGIGDGYDNLAEYALGMNPTNSDAGSNEFVGTAVDGGTNYFEYVHSRRTDYGAQGLSYLLIDSTNLVNSSSSTNAQDQVLVGPAVDGYEPVTNRYLTDDPVKYIKLEIQKD</sequence>
<keyword evidence="1" id="KW-0732">Signal</keyword>
<name>A0A6C2UKA3_9BACT</name>
<dbReference type="AlphaFoldDB" id="A0A6C2UKA3"/>
<dbReference type="Proteomes" id="UP000346198">
    <property type="component" value="Unassembled WGS sequence"/>
</dbReference>
<evidence type="ECO:0000313" key="3">
    <source>
        <dbReference type="Proteomes" id="UP000346198"/>
    </source>
</evidence>
<dbReference type="Gene3D" id="2.60.40.10">
    <property type="entry name" value="Immunoglobulins"/>
    <property type="match status" value="1"/>
</dbReference>
<keyword evidence="3" id="KW-1185">Reference proteome</keyword>
<dbReference type="RefSeq" id="WP_136061155.1">
    <property type="nucleotide sequence ID" value="NZ_CAAHFH010000001.1"/>
</dbReference>
<reference evidence="2 3" key="1">
    <citation type="submission" date="2019-04" db="EMBL/GenBank/DDBJ databases">
        <authorList>
            <person name="Van Vliet M D."/>
        </authorList>
    </citation>
    <scope>NUCLEOTIDE SEQUENCE [LARGE SCALE GENOMIC DNA]</scope>
    <source>
        <strain evidence="2 3">F21</strain>
    </source>
</reference>
<dbReference type="EMBL" id="CAAHFH010000001">
    <property type="protein sequence ID" value="VGO19744.1"/>
    <property type="molecule type" value="Genomic_DNA"/>
</dbReference>
<organism evidence="2 3">
    <name type="scientific">Pontiella sulfatireligans</name>
    <dbReference type="NCBI Taxonomy" id="2750658"/>
    <lineage>
        <taxon>Bacteria</taxon>
        <taxon>Pseudomonadati</taxon>
        <taxon>Kiritimatiellota</taxon>
        <taxon>Kiritimatiellia</taxon>
        <taxon>Kiritimatiellales</taxon>
        <taxon>Pontiellaceae</taxon>
        <taxon>Pontiella</taxon>
    </lineage>
</organism>
<feature type="chain" id="PRO_5025585892" evidence="1">
    <location>
        <begin position="21"/>
        <end position="1053"/>
    </location>
</feature>
<dbReference type="InterPro" id="IPR013783">
    <property type="entry name" value="Ig-like_fold"/>
</dbReference>
<feature type="signal peptide" evidence="1">
    <location>
        <begin position="1"/>
        <end position="20"/>
    </location>
</feature>
<protein>
    <submittedName>
        <fullName evidence="2">Uncharacterized protein</fullName>
    </submittedName>
</protein>
<evidence type="ECO:0000256" key="1">
    <source>
        <dbReference type="SAM" id="SignalP"/>
    </source>
</evidence>
<evidence type="ECO:0000313" key="2">
    <source>
        <dbReference type="EMBL" id="VGO19744.1"/>
    </source>
</evidence>
<proteinExistence type="predicted"/>
<accession>A0A6C2UKA3</accession>
<gene>
    <name evidence="2" type="ORF">SCARR_01803</name>
</gene>